<evidence type="ECO:0000313" key="2">
    <source>
        <dbReference type="EMBL" id="CAG5081332.1"/>
    </source>
</evidence>
<keyword evidence="3" id="KW-1185">Reference proteome</keyword>
<accession>A0A8J2H7D8</accession>
<dbReference type="OrthoDB" id="7689907at2759"/>
<feature type="signal peptide" evidence="1">
    <location>
        <begin position="1"/>
        <end position="22"/>
    </location>
</feature>
<protein>
    <submittedName>
        <fullName evidence="2">Uncharacterized protein</fullName>
    </submittedName>
</protein>
<keyword evidence="1" id="KW-0732">Signal</keyword>
<name>A0A8J2H7D8_COTCN</name>
<evidence type="ECO:0000256" key="1">
    <source>
        <dbReference type="SAM" id="SignalP"/>
    </source>
</evidence>
<comment type="caution">
    <text evidence="2">The sequence shown here is derived from an EMBL/GenBank/DDBJ whole genome shotgun (WGS) entry which is preliminary data.</text>
</comment>
<dbReference type="InterPro" id="IPR032062">
    <property type="entry name" value="DUF4803"/>
</dbReference>
<evidence type="ECO:0000313" key="3">
    <source>
        <dbReference type="Proteomes" id="UP000786811"/>
    </source>
</evidence>
<sequence length="401" mass="45953">MNFHNSFFTLVWMFIIVKLNVSLVVSKIVPFQNGDARDWRETGDEVNLAKFNNWHSIVMDEEQLRADHYCSGKCDGLSEFTTTSALSLKYPNQCNGRVVSCWLYEETQKRKDAKSNFDSVQFGTLMVAGGSDRPVNTDALDQALYTLYHTGNKCKCLCNRLNDSNPNDDRGKMLDSICIDPASVDKDHVVTGVRFKRYDNVIHLELQQAEFNNYRVVSKPEWKISYPCKEKKYIDDISYSKLQESFSIMAEDFVFSEDAVVTGVTLGESLRGRYINANGNFDARRDEFESVSKYINMCEAGYENICLTIERISLRDYSQSDRNPRVSTATKENYERSESCKTRIFFRHTSATENDIQAIVPYIDLQEVITVPPEPIRGVGWYLRGFPGYGGFLALKIFKKV</sequence>
<dbReference type="Proteomes" id="UP000786811">
    <property type="component" value="Unassembled WGS sequence"/>
</dbReference>
<dbReference type="EMBL" id="CAJNRD030001118">
    <property type="protein sequence ID" value="CAG5081332.1"/>
    <property type="molecule type" value="Genomic_DNA"/>
</dbReference>
<reference evidence="2" key="1">
    <citation type="submission" date="2021-04" db="EMBL/GenBank/DDBJ databases">
        <authorList>
            <person name="Chebbi M.A.C M."/>
        </authorList>
    </citation>
    <scope>NUCLEOTIDE SEQUENCE</scope>
</reference>
<dbReference type="AlphaFoldDB" id="A0A8J2H7D8"/>
<dbReference type="PANTHER" id="PTHR47890:SF1">
    <property type="entry name" value="LD24308P"/>
    <property type="match status" value="1"/>
</dbReference>
<proteinExistence type="predicted"/>
<dbReference type="Pfam" id="PF16061">
    <property type="entry name" value="DUF4803"/>
    <property type="match status" value="1"/>
</dbReference>
<feature type="chain" id="PRO_5035306999" evidence="1">
    <location>
        <begin position="23"/>
        <end position="401"/>
    </location>
</feature>
<dbReference type="PANTHER" id="PTHR47890">
    <property type="entry name" value="LD24308P"/>
    <property type="match status" value="1"/>
</dbReference>
<gene>
    <name evidence="2" type="ORF">HICCMSTLAB_LOCUS3253</name>
</gene>
<organism evidence="2 3">
    <name type="scientific">Cotesia congregata</name>
    <name type="common">Parasitoid wasp</name>
    <name type="synonym">Apanteles congregatus</name>
    <dbReference type="NCBI Taxonomy" id="51543"/>
    <lineage>
        <taxon>Eukaryota</taxon>
        <taxon>Metazoa</taxon>
        <taxon>Ecdysozoa</taxon>
        <taxon>Arthropoda</taxon>
        <taxon>Hexapoda</taxon>
        <taxon>Insecta</taxon>
        <taxon>Pterygota</taxon>
        <taxon>Neoptera</taxon>
        <taxon>Endopterygota</taxon>
        <taxon>Hymenoptera</taxon>
        <taxon>Apocrita</taxon>
        <taxon>Ichneumonoidea</taxon>
        <taxon>Braconidae</taxon>
        <taxon>Microgastrinae</taxon>
        <taxon>Cotesia</taxon>
    </lineage>
</organism>